<proteinExistence type="predicted"/>
<dbReference type="PANTHER" id="PTHR11575">
    <property type="entry name" value="5'-NUCLEOTIDASE-RELATED"/>
    <property type="match status" value="1"/>
</dbReference>
<dbReference type="InterPro" id="IPR036907">
    <property type="entry name" value="5'-Nucleotdase_C_sf"/>
</dbReference>
<dbReference type="PRINTS" id="PR01607">
    <property type="entry name" value="APYRASEFAMLY"/>
</dbReference>
<dbReference type="InterPro" id="IPR007253">
    <property type="entry name" value="Cell_wall-bd_2"/>
</dbReference>
<dbReference type="InterPro" id="IPR004843">
    <property type="entry name" value="Calcineurin-like_PHP"/>
</dbReference>
<dbReference type="Pfam" id="PF04122">
    <property type="entry name" value="CW_binding_2"/>
    <property type="match status" value="3"/>
</dbReference>
<dbReference type="GO" id="GO:0009166">
    <property type="term" value="P:nucleotide catabolic process"/>
    <property type="evidence" value="ECO:0007669"/>
    <property type="project" value="InterPro"/>
</dbReference>
<evidence type="ECO:0000256" key="3">
    <source>
        <dbReference type="ARBA" id="ARBA00022729"/>
    </source>
</evidence>
<dbReference type="SUPFAM" id="SSF55816">
    <property type="entry name" value="5'-nucleotidase (syn. UDP-sugar hydrolase), C-terminal domain"/>
    <property type="match status" value="1"/>
</dbReference>
<dbReference type="Gene3D" id="3.90.780.10">
    <property type="entry name" value="5'-Nucleotidase, C-terminal domain"/>
    <property type="match status" value="1"/>
</dbReference>
<protein>
    <recommendedName>
        <fullName evidence="9">Multifunctional 2',3'-cyclic-nucleotide 2'-phosphodiesterase/5'-nucleotidase/3'-nucleotidase</fullName>
    </recommendedName>
</protein>
<dbReference type="GO" id="GO:0005576">
    <property type="term" value="C:extracellular region"/>
    <property type="evidence" value="ECO:0007669"/>
    <property type="project" value="UniProtKB-SubCell"/>
</dbReference>
<feature type="domain" description="Calcineurin-like phosphoesterase" evidence="5">
    <location>
        <begin position="38"/>
        <end position="247"/>
    </location>
</feature>
<comment type="subcellular location">
    <subcellularLocation>
        <location evidence="1">Secreted</location>
    </subcellularLocation>
</comment>
<sequence length="823" mass="88577">MKMVKPLVTVAASGAIALGTLAFPSGEVKAAEGDFDLTIMHSNDTHAHLDQVPKKVSLVEQLRADRENSVLLDAGDVFSGTLFYNEFKGLADLQFMNMMEYDAMVPGNHEFDDGTEPLADFINDAEFPIVSANIDYSQDVNLKDLFKNEIGMPGEGGNIYPATILEVDGEKIGVFGLTTEETAFLSNPGDDIEFQDYLQKAEDTVTMLEGEGVNKVVALTHIGVTYDRTLAESVDGIDVVVGAHSHTTVEETEVFNNGDGDEPTLVVQAGEYNEYLGDLQVTFDDQGVLQEWDGQLIDIEASDVEPNAEAQALLEKYQEPLEDLKKQVVGETTVALNGERSDVRQGETNLGNLITDSMLAKAQKAVPETTIAIQNGGGIRASIDEGEITMGEVLTTMPFGNQLVTLELTGEQLMAALENGVSDLENMGGRFAQVSGLKYTFDRNQPAGDRVVEVQTKTDDGYKALDMNGTYTVATNAFIADGGDGYTSFAEAKADGKMKELFFVDYEVFNEYLEEQGTVSPEVEGRIIDQVAEETNDVERIQGQDRYETAIEISKKGWDQADTVVIARGDQFADALAGAPLAYKEDAPILLTKSNKLDSRVKEEIERLGATNAIILGGTGAISSYVKYQLEGLDLDVERISGKNRYSTAASIAARLGGNPDNVIVADGRNYPDALAVASYAAKEGYPILLSQTDKLPGITKTALGGFDQSIVVGGTNAISENVESMLPEPTRYKGATRYETAAVIAKDLMASEENAFVATGTNFADALAGSVLAAKHDASMLLVKEDQLPQVTKDVIEEMGLSNFHVLGGTGAVSEEVAKELE</sequence>
<organism evidence="7 8">
    <name type="scientific">Halobacillus litoralis</name>
    <dbReference type="NCBI Taxonomy" id="45668"/>
    <lineage>
        <taxon>Bacteria</taxon>
        <taxon>Bacillati</taxon>
        <taxon>Bacillota</taxon>
        <taxon>Bacilli</taxon>
        <taxon>Bacillales</taxon>
        <taxon>Bacillaceae</taxon>
        <taxon>Halobacillus</taxon>
    </lineage>
</organism>
<name>A0A845F8A6_9BACI</name>
<keyword evidence="3 4" id="KW-0732">Signal</keyword>
<evidence type="ECO:0000259" key="5">
    <source>
        <dbReference type="Pfam" id="PF00149"/>
    </source>
</evidence>
<dbReference type="Pfam" id="PF02872">
    <property type="entry name" value="5_nucleotid_C"/>
    <property type="match status" value="1"/>
</dbReference>
<comment type="caution">
    <text evidence="7">The sequence shown here is derived from an EMBL/GenBank/DDBJ whole genome shotgun (WGS) entry which is preliminary data.</text>
</comment>
<dbReference type="Pfam" id="PF00149">
    <property type="entry name" value="Metallophos"/>
    <property type="match status" value="1"/>
</dbReference>
<dbReference type="AlphaFoldDB" id="A0A845F8A6"/>
<accession>A0A845F8A6</accession>
<dbReference type="Gene3D" id="3.40.50.12090">
    <property type="match status" value="2"/>
</dbReference>
<dbReference type="InterPro" id="IPR006179">
    <property type="entry name" value="5_nucleotidase/apyrase"/>
</dbReference>
<reference evidence="7 8" key="1">
    <citation type="submission" date="2019-11" db="EMBL/GenBank/DDBJ databases">
        <title>Genome sequences of 17 halophilic strains isolated from different environments.</title>
        <authorList>
            <person name="Furrow R.E."/>
        </authorList>
    </citation>
    <scope>NUCLEOTIDE SEQUENCE [LARGE SCALE GENOMIC DNA]</scope>
    <source>
        <strain evidence="7 8">SL-4</strain>
    </source>
</reference>
<evidence type="ECO:0000313" key="7">
    <source>
        <dbReference type="EMBL" id="MYL69887.1"/>
    </source>
</evidence>
<dbReference type="GO" id="GO:0016787">
    <property type="term" value="F:hydrolase activity"/>
    <property type="evidence" value="ECO:0007669"/>
    <property type="project" value="InterPro"/>
</dbReference>
<dbReference type="OrthoDB" id="9801679at2"/>
<dbReference type="Proteomes" id="UP000450457">
    <property type="component" value="Unassembled WGS sequence"/>
</dbReference>
<evidence type="ECO:0000259" key="6">
    <source>
        <dbReference type="Pfam" id="PF02872"/>
    </source>
</evidence>
<feature type="domain" description="5'-Nucleotidase C-terminal" evidence="6">
    <location>
        <begin position="328"/>
        <end position="491"/>
    </location>
</feature>
<gene>
    <name evidence="7" type="ORF">GLW00_03440</name>
</gene>
<feature type="chain" id="PRO_5032749904" description="Multifunctional 2',3'-cyclic-nucleotide 2'-phosphodiesterase/5'-nucleotidase/3'-nucleotidase" evidence="4">
    <location>
        <begin position="31"/>
        <end position="823"/>
    </location>
</feature>
<dbReference type="Gene3D" id="3.60.21.10">
    <property type="match status" value="1"/>
</dbReference>
<evidence type="ECO:0000256" key="4">
    <source>
        <dbReference type="SAM" id="SignalP"/>
    </source>
</evidence>
<dbReference type="InterPro" id="IPR029052">
    <property type="entry name" value="Metallo-depent_PP-like"/>
</dbReference>
<evidence type="ECO:0000256" key="2">
    <source>
        <dbReference type="ARBA" id="ARBA00022525"/>
    </source>
</evidence>
<dbReference type="PANTHER" id="PTHR11575:SF24">
    <property type="entry name" value="5'-NUCLEOTIDASE"/>
    <property type="match status" value="1"/>
</dbReference>
<evidence type="ECO:0008006" key="9">
    <source>
        <dbReference type="Google" id="ProtNLM"/>
    </source>
</evidence>
<dbReference type="SUPFAM" id="SSF56300">
    <property type="entry name" value="Metallo-dependent phosphatases"/>
    <property type="match status" value="1"/>
</dbReference>
<dbReference type="RefSeq" id="WP_160911252.1">
    <property type="nucleotide sequence ID" value="NZ_WMFA01000001.1"/>
</dbReference>
<dbReference type="FunFam" id="3.90.780.10:FF:000004">
    <property type="entry name" value="UDP-sugar hydrolase, putative"/>
    <property type="match status" value="1"/>
</dbReference>
<evidence type="ECO:0000313" key="8">
    <source>
        <dbReference type="Proteomes" id="UP000450457"/>
    </source>
</evidence>
<dbReference type="EMBL" id="WMFA01000001">
    <property type="protein sequence ID" value="MYL69887.1"/>
    <property type="molecule type" value="Genomic_DNA"/>
</dbReference>
<keyword evidence="2" id="KW-0964">Secreted</keyword>
<evidence type="ECO:0000256" key="1">
    <source>
        <dbReference type="ARBA" id="ARBA00004613"/>
    </source>
</evidence>
<feature type="signal peptide" evidence="4">
    <location>
        <begin position="1"/>
        <end position="30"/>
    </location>
</feature>
<dbReference type="InterPro" id="IPR008334">
    <property type="entry name" value="5'-Nucleotdase_C"/>
</dbReference>
<dbReference type="GeneID" id="78006029"/>